<feature type="transmembrane region" description="Helical" evidence="8">
    <location>
        <begin position="205"/>
        <end position="226"/>
    </location>
</feature>
<dbReference type="FunFam" id="1.10.3470.10:FF:000001">
    <property type="entry name" value="Vitamin B12 ABC transporter permease BtuC"/>
    <property type="match status" value="1"/>
</dbReference>
<dbReference type="InterPro" id="IPR037294">
    <property type="entry name" value="ABC_BtuC-like"/>
</dbReference>
<keyword evidence="6 8" id="KW-1133">Transmembrane helix</keyword>
<evidence type="ECO:0000256" key="1">
    <source>
        <dbReference type="ARBA" id="ARBA00004651"/>
    </source>
</evidence>
<evidence type="ECO:0000313" key="11">
    <source>
        <dbReference type="Proteomes" id="UP000276443"/>
    </source>
</evidence>
<name>A0A3N5CDL1_9BACI</name>
<sequence>MNKTSHVLWVWIPVFIVMLLAVMSLSVTLGAANISWQLVWQIIFSKIPGVSSWIDVSWESNIETIVWDLRLPRVILGAMVGAALALAGALYQGVLRNPLADPFILGVSSGASFGAALVIVLGVNVWWLGSFTLPAVAFLFGFLSLLIVYYLSRVNQKVRLETIILAGVVVQSFVGACLSLVLALSNEKLQTIVFWMMGSLALTEWDYNQMIFPIMIVISIVSLFFIKELNMLGLGEEAAHHSGVSVQRTRFILLVLASIITGAAVSVSGAIGFVGLVVPHIIRLLFGADYRVILPLSIIGGAIFLVGADAFARTIMAPRELPLGVITAFLGAPFFGYLLRRAKRGFF</sequence>
<feature type="domain" description="Cytochrome oxidase subunit II transmembrane region profile" evidence="9">
    <location>
        <begin position="1"/>
        <end position="35"/>
    </location>
</feature>
<feature type="transmembrane region" description="Helical" evidence="8">
    <location>
        <begin position="163"/>
        <end position="185"/>
    </location>
</feature>
<evidence type="ECO:0000256" key="6">
    <source>
        <dbReference type="ARBA" id="ARBA00022989"/>
    </source>
</evidence>
<dbReference type="PANTHER" id="PTHR30472:SF25">
    <property type="entry name" value="ABC TRANSPORTER PERMEASE PROTEIN MJ0876-RELATED"/>
    <property type="match status" value="1"/>
</dbReference>
<feature type="transmembrane region" description="Helical" evidence="8">
    <location>
        <begin position="321"/>
        <end position="339"/>
    </location>
</feature>
<gene>
    <name evidence="10" type="ORF">EDC24_0006</name>
</gene>
<feature type="transmembrane region" description="Helical" evidence="8">
    <location>
        <begin position="6"/>
        <end position="31"/>
    </location>
</feature>
<dbReference type="AlphaFoldDB" id="A0A3N5CDL1"/>
<dbReference type="InterPro" id="IPR000522">
    <property type="entry name" value="ABC_transptr_permease_BtuC"/>
</dbReference>
<keyword evidence="3" id="KW-0813">Transport</keyword>
<feature type="transmembrane region" description="Helical" evidence="8">
    <location>
        <begin position="74"/>
        <end position="91"/>
    </location>
</feature>
<dbReference type="SUPFAM" id="SSF81345">
    <property type="entry name" value="ABC transporter involved in vitamin B12 uptake, BtuC"/>
    <property type="match status" value="1"/>
</dbReference>
<dbReference type="GO" id="GO:0022857">
    <property type="term" value="F:transmembrane transporter activity"/>
    <property type="evidence" value="ECO:0007669"/>
    <property type="project" value="InterPro"/>
</dbReference>
<accession>A0A3N5CDL1</accession>
<evidence type="ECO:0000256" key="3">
    <source>
        <dbReference type="ARBA" id="ARBA00022448"/>
    </source>
</evidence>
<dbReference type="PROSITE" id="PS50999">
    <property type="entry name" value="COX2_TM"/>
    <property type="match status" value="1"/>
</dbReference>
<dbReference type="Pfam" id="PF01032">
    <property type="entry name" value="FecCD"/>
    <property type="match status" value="1"/>
</dbReference>
<protein>
    <submittedName>
        <fullName evidence="10">Iron complex transport system permease protein</fullName>
    </submittedName>
</protein>
<keyword evidence="7 8" id="KW-0472">Membrane</keyword>
<evidence type="ECO:0000256" key="2">
    <source>
        <dbReference type="ARBA" id="ARBA00007935"/>
    </source>
</evidence>
<evidence type="ECO:0000256" key="5">
    <source>
        <dbReference type="ARBA" id="ARBA00022692"/>
    </source>
</evidence>
<keyword evidence="5 8" id="KW-0812">Transmembrane</keyword>
<feature type="transmembrane region" description="Helical" evidence="8">
    <location>
        <begin position="251"/>
        <end position="278"/>
    </location>
</feature>
<comment type="subcellular location">
    <subcellularLocation>
        <location evidence="1">Cell membrane</location>
        <topology evidence="1">Multi-pass membrane protein</topology>
    </subcellularLocation>
</comment>
<evidence type="ECO:0000259" key="9">
    <source>
        <dbReference type="PROSITE" id="PS50999"/>
    </source>
</evidence>
<evidence type="ECO:0000313" key="10">
    <source>
        <dbReference type="EMBL" id="RPF57055.1"/>
    </source>
</evidence>
<dbReference type="Proteomes" id="UP000276443">
    <property type="component" value="Unassembled WGS sequence"/>
</dbReference>
<keyword evidence="4" id="KW-1003">Cell membrane</keyword>
<keyword evidence="11" id="KW-1185">Reference proteome</keyword>
<feature type="transmembrane region" description="Helical" evidence="8">
    <location>
        <begin position="133"/>
        <end position="151"/>
    </location>
</feature>
<reference evidence="10 11" key="1">
    <citation type="submission" date="2018-11" db="EMBL/GenBank/DDBJ databases">
        <title>Genomic Encyclopedia of Type Strains, Phase IV (KMG-IV): sequencing the most valuable type-strain genomes for metagenomic binning, comparative biology and taxonomic classification.</title>
        <authorList>
            <person name="Goeker M."/>
        </authorList>
    </citation>
    <scope>NUCLEOTIDE SEQUENCE [LARGE SCALE GENOMIC DNA]</scope>
    <source>
        <strain evidence="10 11">DSM 18090</strain>
    </source>
</reference>
<comment type="similarity">
    <text evidence="2">Belongs to the binding-protein-dependent transport system permease family. FecCD subfamily.</text>
</comment>
<evidence type="ECO:0000256" key="7">
    <source>
        <dbReference type="ARBA" id="ARBA00023136"/>
    </source>
</evidence>
<dbReference type="CDD" id="cd06550">
    <property type="entry name" value="TM_ABC_iron-siderophores_like"/>
    <property type="match status" value="1"/>
</dbReference>
<feature type="transmembrane region" description="Helical" evidence="8">
    <location>
        <begin position="290"/>
        <end position="312"/>
    </location>
</feature>
<dbReference type="InterPro" id="IPR011759">
    <property type="entry name" value="Cyt_c_oxidase_su2_TM_dom"/>
</dbReference>
<feature type="transmembrane region" description="Helical" evidence="8">
    <location>
        <begin position="103"/>
        <end position="127"/>
    </location>
</feature>
<proteinExistence type="inferred from homology"/>
<dbReference type="PANTHER" id="PTHR30472">
    <property type="entry name" value="FERRIC ENTEROBACTIN TRANSPORT SYSTEM PERMEASE PROTEIN"/>
    <property type="match status" value="1"/>
</dbReference>
<dbReference type="RefSeq" id="WP_245997916.1">
    <property type="nucleotide sequence ID" value="NZ_RKRF01000001.1"/>
</dbReference>
<dbReference type="Gene3D" id="1.10.3470.10">
    <property type="entry name" value="ABC transporter involved in vitamin B12 uptake, BtuC"/>
    <property type="match status" value="1"/>
</dbReference>
<comment type="caution">
    <text evidence="10">The sequence shown here is derived from an EMBL/GenBank/DDBJ whole genome shotgun (WGS) entry which is preliminary data.</text>
</comment>
<dbReference type="GO" id="GO:0005886">
    <property type="term" value="C:plasma membrane"/>
    <property type="evidence" value="ECO:0007669"/>
    <property type="project" value="UniProtKB-SubCell"/>
</dbReference>
<dbReference type="GO" id="GO:0022900">
    <property type="term" value="P:electron transport chain"/>
    <property type="evidence" value="ECO:0007669"/>
    <property type="project" value="InterPro"/>
</dbReference>
<evidence type="ECO:0000256" key="8">
    <source>
        <dbReference type="SAM" id="Phobius"/>
    </source>
</evidence>
<dbReference type="GO" id="GO:0033214">
    <property type="term" value="P:siderophore-iron import into cell"/>
    <property type="evidence" value="ECO:0007669"/>
    <property type="project" value="TreeGrafter"/>
</dbReference>
<dbReference type="EMBL" id="RKRF01000001">
    <property type="protein sequence ID" value="RPF57055.1"/>
    <property type="molecule type" value="Genomic_DNA"/>
</dbReference>
<evidence type="ECO:0000256" key="4">
    <source>
        <dbReference type="ARBA" id="ARBA00022475"/>
    </source>
</evidence>
<organism evidence="10 11">
    <name type="scientific">Aquisalibacillus elongatus</name>
    <dbReference type="NCBI Taxonomy" id="485577"/>
    <lineage>
        <taxon>Bacteria</taxon>
        <taxon>Bacillati</taxon>
        <taxon>Bacillota</taxon>
        <taxon>Bacilli</taxon>
        <taxon>Bacillales</taxon>
        <taxon>Bacillaceae</taxon>
        <taxon>Aquisalibacillus</taxon>
    </lineage>
</organism>